<organism evidence="1">
    <name type="scientific">Arion vulgaris</name>
    <dbReference type="NCBI Taxonomy" id="1028688"/>
    <lineage>
        <taxon>Eukaryota</taxon>
        <taxon>Metazoa</taxon>
        <taxon>Spiralia</taxon>
        <taxon>Lophotrochozoa</taxon>
        <taxon>Mollusca</taxon>
        <taxon>Gastropoda</taxon>
        <taxon>Heterobranchia</taxon>
        <taxon>Euthyneura</taxon>
        <taxon>Panpulmonata</taxon>
        <taxon>Eupulmonata</taxon>
        <taxon>Stylommatophora</taxon>
        <taxon>Helicina</taxon>
        <taxon>Arionoidea</taxon>
        <taxon>Arionidae</taxon>
        <taxon>Arion</taxon>
    </lineage>
</organism>
<reference evidence="1" key="1">
    <citation type="submission" date="2014-12" db="EMBL/GenBank/DDBJ databases">
        <title>Insight into the proteome of Arion vulgaris.</title>
        <authorList>
            <person name="Aradska J."/>
            <person name="Bulat T."/>
            <person name="Smidak R."/>
            <person name="Sarate P."/>
            <person name="Gangsoo J."/>
            <person name="Sialana F."/>
            <person name="Bilban M."/>
            <person name="Lubec G."/>
        </authorList>
    </citation>
    <scope>NUCLEOTIDE SEQUENCE</scope>
    <source>
        <tissue evidence="1">Skin</tissue>
    </source>
</reference>
<protein>
    <submittedName>
        <fullName evidence="1">Uncharacterized protein</fullName>
    </submittedName>
</protein>
<proteinExistence type="predicted"/>
<sequence>MGEFQTLEQVRELGVKNGQARQCTLLGREGRYTKQLLTWYGEQVDFELLQCRTEQAYEWPMFHSVD</sequence>
<evidence type="ECO:0000313" key="1">
    <source>
        <dbReference type="EMBL" id="CEK74151.1"/>
    </source>
</evidence>
<gene>
    <name evidence="1" type="primary">ORF89863</name>
</gene>
<dbReference type="EMBL" id="HACG01027286">
    <property type="protein sequence ID" value="CEK74151.1"/>
    <property type="molecule type" value="Transcribed_RNA"/>
</dbReference>
<name>A0A0B7A204_9EUPU</name>
<dbReference type="AlphaFoldDB" id="A0A0B7A204"/>
<accession>A0A0B7A204</accession>